<comment type="caution">
    <text evidence="2">The sequence shown here is derived from an EMBL/GenBank/DDBJ whole genome shotgun (WGS) entry which is preliminary data.</text>
</comment>
<dbReference type="InterPro" id="IPR013154">
    <property type="entry name" value="ADH-like_N"/>
</dbReference>
<dbReference type="OrthoDB" id="201656at2759"/>
<feature type="domain" description="Enoyl reductase (ER)" evidence="1">
    <location>
        <begin position="23"/>
        <end position="377"/>
    </location>
</feature>
<dbReference type="InterPro" id="IPR020843">
    <property type="entry name" value="ER"/>
</dbReference>
<dbReference type="PANTHER" id="PTHR11695:SF294">
    <property type="entry name" value="RETICULON-4-INTERACTING PROTEIN 1, MITOCHONDRIAL"/>
    <property type="match status" value="1"/>
</dbReference>
<evidence type="ECO:0000313" key="3">
    <source>
        <dbReference type="Proteomes" id="UP000198406"/>
    </source>
</evidence>
<dbReference type="CDD" id="cd08267">
    <property type="entry name" value="MDR1"/>
    <property type="match status" value="1"/>
</dbReference>
<organism evidence="2 3">
    <name type="scientific">Fistulifera solaris</name>
    <name type="common">Oleaginous diatom</name>
    <dbReference type="NCBI Taxonomy" id="1519565"/>
    <lineage>
        <taxon>Eukaryota</taxon>
        <taxon>Sar</taxon>
        <taxon>Stramenopiles</taxon>
        <taxon>Ochrophyta</taxon>
        <taxon>Bacillariophyta</taxon>
        <taxon>Bacillariophyceae</taxon>
        <taxon>Bacillariophycidae</taxon>
        <taxon>Naviculales</taxon>
        <taxon>Naviculaceae</taxon>
        <taxon>Fistulifera</taxon>
    </lineage>
</organism>
<name>A0A1Z5K470_FISSO</name>
<dbReference type="InParanoid" id="A0A1Z5K470"/>
<dbReference type="Gene3D" id="3.90.180.10">
    <property type="entry name" value="Medium-chain alcohol dehydrogenases, catalytic domain"/>
    <property type="match status" value="1"/>
</dbReference>
<proteinExistence type="predicted"/>
<dbReference type="PANTHER" id="PTHR11695">
    <property type="entry name" value="ALCOHOL DEHYDROGENASE RELATED"/>
    <property type="match status" value="1"/>
</dbReference>
<dbReference type="AlphaFoldDB" id="A0A1Z5K470"/>
<evidence type="ECO:0000259" key="1">
    <source>
        <dbReference type="SMART" id="SM00829"/>
    </source>
</evidence>
<dbReference type="InterPro" id="IPR050700">
    <property type="entry name" value="YIM1/Zinc_Alcohol_DH_Fams"/>
</dbReference>
<dbReference type="Proteomes" id="UP000198406">
    <property type="component" value="Unassembled WGS sequence"/>
</dbReference>
<dbReference type="InterPro" id="IPR036291">
    <property type="entry name" value="NAD(P)-bd_dom_sf"/>
</dbReference>
<dbReference type="SUPFAM" id="SSF50129">
    <property type="entry name" value="GroES-like"/>
    <property type="match status" value="1"/>
</dbReference>
<dbReference type="SMART" id="SM00829">
    <property type="entry name" value="PKS_ER"/>
    <property type="match status" value="1"/>
</dbReference>
<dbReference type="Gene3D" id="3.40.50.720">
    <property type="entry name" value="NAD(P)-binding Rossmann-like Domain"/>
    <property type="match status" value="1"/>
</dbReference>
<dbReference type="Pfam" id="PF13602">
    <property type="entry name" value="ADH_zinc_N_2"/>
    <property type="match status" value="1"/>
</dbReference>
<dbReference type="GO" id="GO:0016491">
    <property type="term" value="F:oxidoreductase activity"/>
    <property type="evidence" value="ECO:0007669"/>
    <property type="project" value="InterPro"/>
</dbReference>
<sequence length="388" mass="42583">MMSSSDTFSRQIPPLMRTIVYGKTVGSYALRHEVTVPKPKKNQILVRVHAVGLNPVDAKGVIGDKLPRWDKLRNVVHEHAVKGHIPGFDFAGTVVDASQSSFAVGTAVFGTMPPLQGTLAEYIAVPLDQVWEMPVKSATTPTSADFVNAAALPLVGLTGLQCLQPHLENLPSVLVLGASGGTGHVMLQIAQCLGARHVTAVCSAKNFDFCEENGATDVIDYHEPELMKKLQEASGCPYDFVMDCVTSEDPRDKDKVHYPTLLQEQKDSLLSPNYVYRRLGGATSDWIRASLQRVVSGGAGGPKGSFFWWRLGAASSNEQLFWVRFHQTCHELEQLAQWVKEGKLKPSVQEVYPFSEKGVQSAMDAILSRRVRGKVVVQIYPQLSEQEV</sequence>
<protein>
    <recommendedName>
        <fullName evidence="1">Enoyl reductase (ER) domain-containing protein</fullName>
    </recommendedName>
</protein>
<accession>A0A1Z5K470</accession>
<keyword evidence="3" id="KW-1185">Reference proteome</keyword>
<dbReference type="Pfam" id="PF08240">
    <property type="entry name" value="ADH_N"/>
    <property type="match status" value="1"/>
</dbReference>
<reference evidence="2 3" key="1">
    <citation type="journal article" date="2015" name="Plant Cell">
        <title>Oil accumulation by the oleaginous diatom Fistulifera solaris as revealed by the genome and transcriptome.</title>
        <authorList>
            <person name="Tanaka T."/>
            <person name="Maeda Y."/>
            <person name="Veluchamy A."/>
            <person name="Tanaka M."/>
            <person name="Abida H."/>
            <person name="Marechal E."/>
            <person name="Bowler C."/>
            <person name="Muto M."/>
            <person name="Sunaga Y."/>
            <person name="Tanaka M."/>
            <person name="Yoshino T."/>
            <person name="Taniguchi T."/>
            <person name="Fukuda Y."/>
            <person name="Nemoto M."/>
            <person name="Matsumoto M."/>
            <person name="Wong P.S."/>
            <person name="Aburatani S."/>
            <person name="Fujibuchi W."/>
        </authorList>
    </citation>
    <scope>NUCLEOTIDE SEQUENCE [LARGE SCALE GENOMIC DNA]</scope>
    <source>
        <strain evidence="2 3">JPCC DA0580</strain>
    </source>
</reference>
<gene>
    <name evidence="2" type="ORF">FisN_7Hh202</name>
</gene>
<dbReference type="EMBL" id="BDSP01000152">
    <property type="protein sequence ID" value="GAX20881.1"/>
    <property type="molecule type" value="Genomic_DNA"/>
</dbReference>
<dbReference type="InterPro" id="IPR011032">
    <property type="entry name" value="GroES-like_sf"/>
</dbReference>
<evidence type="ECO:0000313" key="2">
    <source>
        <dbReference type="EMBL" id="GAX20881.1"/>
    </source>
</evidence>
<dbReference type="SUPFAM" id="SSF51735">
    <property type="entry name" value="NAD(P)-binding Rossmann-fold domains"/>
    <property type="match status" value="1"/>
</dbReference>